<dbReference type="SUPFAM" id="SSF52540">
    <property type="entry name" value="P-loop containing nucleoside triphosphate hydrolases"/>
    <property type="match status" value="1"/>
</dbReference>
<dbReference type="SUPFAM" id="SSF46785">
    <property type="entry name" value="Winged helix' DNA-binding domain"/>
    <property type="match status" value="1"/>
</dbReference>
<dbReference type="Gene3D" id="3.40.50.300">
    <property type="entry name" value="P-loop containing nucleotide triphosphate hydrolases"/>
    <property type="match status" value="1"/>
</dbReference>
<dbReference type="GO" id="GO:0006952">
    <property type="term" value="P:defense response"/>
    <property type="evidence" value="ECO:0007669"/>
    <property type="project" value="InterPro"/>
</dbReference>
<dbReference type="InterPro" id="IPR002182">
    <property type="entry name" value="NB-ARC"/>
</dbReference>
<evidence type="ECO:0000256" key="7">
    <source>
        <dbReference type="SAM" id="MobiDB-lite"/>
    </source>
</evidence>
<dbReference type="Gene3D" id="1.10.8.430">
    <property type="entry name" value="Helical domain of apoptotic protease-activating factors"/>
    <property type="match status" value="1"/>
</dbReference>
<dbReference type="Proteomes" id="UP001370490">
    <property type="component" value="Unassembled WGS sequence"/>
</dbReference>
<feature type="domain" description="Disease resistance protein RPS4B/Roq1-like leucine-rich repeats" evidence="11">
    <location>
        <begin position="598"/>
        <end position="782"/>
    </location>
</feature>
<evidence type="ECO:0000256" key="5">
    <source>
        <dbReference type="ARBA" id="ARBA00023027"/>
    </source>
</evidence>
<dbReference type="InterPro" id="IPR027417">
    <property type="entry name" value="P-loop_NTPase"/>
</dbReference>
<keyword evidence="3" id="KW-0677">Repeat</keyword>
<proteinExistence type="predicted"/>
<organism evidence="12 13">
    <name type="scientific">Dillenia turbinata</name>
    <dbReference type="NCBI Taxonomy" id="194707"/>
    <lineage>
        <taxon>Eukaryota</taxon>
        <taxon>Viridiplantae</taxon>
        <taxon>Streptophyta</taxon>
        <taxon>Embryophyta</taxon>
        <taxon>Tracheophyta</taxon>
        <taxon>Spermatophyta</taxon>
        <taxon>Magnoliopsida</taxon>
        <taxon>eudicotyledons</taxon>
        <taxon>Gunneridae</taxon>
        <taxon>Pentapetalae</taxon>
        <taxon>Dilleniales</taxon>
        <taxon>Dilleniaceae</taxon>
        <taxon>Dillenia</taxon>
    </lineage>
</organism>
<dbReference type="Pfam" id="PF20160">
    <property type="entry name" value="C-JID"/>
    <property type="match status" value="1"/>
</dbReference>
<dbReference type="InterPro" id="IPR058192">
    <property type="entry name" value="WHD_ROQ1-like"/>
</dbReference>
<feature type="domain" description="C-JID" evidence="9">
    <location>
        <begin position="832"/>
        <end position="933"/>
    </location>
</feature>
<keyword evidence="5" id="KW-0520">NAD</keyword>
<dbReference type="PANTHER" id="PTHR11017:SF573">
    <property type="entry name" value="ADP-RIBOSYL CYCLASE_CYCLIC ADP-RIBOSE HYDROLASE"/>
    <property type="match status" value="1"/>
</dbReference>
<dbReference type="InterPro" id="IPR058546">
    <property type="entry name" value="RPS4B/Roq1-like_LRR"/>
</dbReference>
<reference evidence="12 13" key="1">
    <citation type="submission" date="2023-12" db="EMBL/GenBank/DDBJ databases">
        <title>A high-quality genome assembly for Dillenia turbinata (Dilleniales).</title>
        <authorList>
            <person name="Chanderbali A."/>
        </authorList>
    </citation>
    <scope>NUCLEOTIDE SEQUENCE [LARGE SCALE GENOMIC DNA]</scope>
    <source>
        <strain evidence="12">LSX21</strain>
        <tissue evidence="12">Leaf</tissue>
    </source>
</reference>
<dbReference type="GO" id="GO:0061809">
    <property type="term" value="F:NAD+ nucleosidase activity, cyclic ADP-ribose generating"/>
    <property type="evidence" value="ECO:0007669"/>
    <property type="project" value="UniProtKB-EC"/>
</dbReference>
<dbReference type="InterPro" id="IPR036390">
    <property type="entry name" value="WH_DNA-bd_sf"/>
</dbReference>
<evidence type="ECO:0000313" key="13">
    <source>
        <dbReference type="Proteomes" id="UP001370490"/>
    </source>
</evidence>
<evidence type="ECO:0000256" key="6">
    <source>
        <dbReference type="ARBA" id="ARBA00047304"/>
    </source>
</evidence>
<dbReference type="SUPFAM" id="SSF52058">
    <property type="entry name" value="L domain-like"/>
    <property type="match status" value="2"/>
</dbReference>
<comment type="caution">
    <text evidence="12">The sequence shown here is derived from an EMBL/GenBank/DDBJ whole genome shotgun (WGS) entry which is preliminary data.</text>
</comment>
<feature type="domain" description="Disease resistance protein Roq1-like winged-helix" evidence="10">
    <location>
        <begin position="268"/>
        <end position="336"/>
    </location>
</feature>
<dbReference type="PRINTS" id="PR00364">
    <property type="entry name" value="DISEASERSIST"/>
</dbReference>
<feature type="domain" description="NB-ARC" evidence="8">
    <location>
        <begin position="46"/>
        <end position="201"/>
    </location>
</feature>
<dbReference type="Pfam" id="PF23282">
    <property type="entry name" value="WHD_ROQ1"/>
    <property type="match status" value="1"/>
</dbReference>
<dbReference type="InterPro" id="IPR044974">
    <property type="entry name" value="Disease_R_plants"/>
</dbReference>
<evidence type="ECO:0000259" key="8">
    <source>
        <dbReference type="Pfam" id="PF00931"/>
    </source>
</evidence>
<dbReference type="EMBL" id="JBAMMX010000009">
    <property type="protein sequence ID" value="KAK6933667.1"/>
    <property type="molecule type" value="Genomic_DNA"/>
</dbReference>
<evidence type="ECO:0000256" key="3">
    <source>
        <dbReference type="ARBA" id="ARBA00022737"/>
    </source>
</evidence>
<keyword evidence="4" id="KW-0611">Plant defense</keyword>
<accession>A0AAN8VQ62</accession>
<keyword evidence="13" id="KW-1185">Reference proteome</keyword>
<evidence type="ECO:0000313" key="12">
    <source>
        <dbReference type="EMBL" id="KAK6933667.1"/>
    </source>
</evidence>
<dbReference type="Pfam" id="PF23286">
    <property type="entry name" value="LRR_13"/>
    <property type="match status" value="1"/>
</dbReference>
<dbReference type="GO" id="GO:0043531">
    <property type="term" value="F:ADP binding"/>
    <property type="evidence" value="ECO:0007669"/>
    <property type="project" value="InterPro"/>
</dbReference>
<protein>
    <recommendedName>
        <fullName evidence="1">ADP-ribosyl cyclase/cyclic ADP-ribose hydrolase</fullName>
        <ecNumber evidence="1">3.2.2.6</ecNumber>
    </recommendedName>
</protein>
<evidence type="ECO:0000259" key="9">
    <source>
        <dbReference type="Pfam" id="PF20160"/>
    </source>
</evidence>
<gene>
    <name evidence="12" type="ORF">RJ641_036561</name>
</gene>
<dbReference type="Pfam" id="PF00931">
    <property type="entry name" value="NB-ARC"/>
    <property type="match status" value="1"/>
</dbReference>
<dbReference type="InterPro" id="IPR032675">
    <property type="entry name" value="LRR_dom_sf"/>
</dbReference>
<sequence length="1017" mass="115134">HEFEIIQEIVKGIFHKLSHTSLEIALYPVGLESRTKEMISLLCLGSPHVRMIGIHGIGGIGKTTIAKALYNEIASQFEGTAFLANVADVSSKFGLAYLQEQLLSKILLIDWNVGNVHMGATLISERLCFKKVLIVLDDVTQLCQLQVLAARHDWFGLGSRIIVTSRDKHLLAVHEVDDIYEVKKLSNDESLQLLSLNAFKRPFPPNDYVVPSIEVVAYVDGIPLALNVLGSFLYGRDKIEWKSALDRLKKHPNKKIFEALRISFDGLEETEKSIFLDIACFFHGEDEAYVKTVLDGCGLYAGIGLRILCDKSLLTTYQNKIWMHTMLQEMGREIVRLECPNDPGKRSRLWSYEEVYHVLKTETGTEAIEGIMLDFPAANDALFGTKVFADMKRLRLLKVKNANVLGRLDSLPKELRLLDWNEYQGDSISSVCLLRKLAVLKMCRSNIKQLWKGMKVLNNLKHLEFKFCQYLTKIPDATGLPNLEELQLLDCYSLVEVHQSIAQHSKLRKWEMIRCNTIKHLPSNVRLKSLQYLCFFCSKLIKFPEILGSMEALEGLYLNSTGIRELPASIELLTGLNYVYLYGCKNLTSLPDGISNLKAIRVLLLENCTKLRNLPENLGCMENLQVLLAGNTAIEQVPTSAVRLKKLQKLSLYGCGGKKPESSSMSLLSWLFPRKAMNSTTGLQMSFLSGLLSLRELDLRECYIEAGLIDCDLSRLLLLEKLDLSDSNIMSLPDSINQLVQLKHLLLENCRMLQELPELPTSLTVLRATDCVSLEQLSNLLTIYRSDKPQKFTFCNCLKLIEYMGDNIESTLFRSQVQGLSPNTGNGFGIFLPGSKIPMWFTYRSVETSISFQLPSQCLSRITGFAICVVASMKTINILDFITCSIKLDDRIIHELRMDFVTQKLKVHVLSDHVWLQCQARDRWSREYAAKSGRSNFEASFTSSRFSEEEETAWIRMCAVHPIFEKVKDDEANVQMLADAEGSKKPKRKQDGLCIHEEESSEIGSMFGERHSKRART</sequence>
<evidence type="ECO:0000259" key="11">
    <source>
        <dbReference type="Pfam" id="PF23286"/>
    </source>
</evidence>
<dbReference type="InterPro" id="IPR042197">
    <property type="entry name" value="Apaf_helical"/>
</dbReference>
<evidence type="ECO:0000256" key="4">
    <source>
        <dbReference type="ARBA" id="ARBA00022821"/>
    </source>
</evidence>
<feature type="region of interest" description="Disordered" evidence="7">
    <location>
        <begin position="978"/>
        <end position="1017"/>
    </location>
</feature>
<evidence type="ECO:0000259" key="10">
    <source>
        <dbReference type="Pfam" id="PF23282"/>
    </source>
</evidence>
<feature type="compositionally biased region" description="Basic and acidic residues" evidence="7">
    <location>
        <begin position="981"/>
        <end position="998"/>
    </location>
</feature>
<keyword evidence="2" id="KW-0433">Leucine-rich repeat</keyword>
<dbReference type="AlphaFoldDB" id="A0AAN8VQ62"/>
<dbReference type="EC" id="3.2.2.6" evidence="1"/>
<evidence type="ECO:0000256" key="2">
    <source>
        <dbReference type="ARBA" id="ARBA00022614"/>
    </source>
</evidence>
<evidence type="ECO:0000256" key="1">
    <source>
        <dbReference type="ARBA" id="ARBA00011982"/>
    </source>
</evidence>
<dbReference type="PANTHER" id="PTHR11017">
    <property type="entry name" value="LEUCINE-RICH REPEAT-CONTAINING PROTEIN"/>
    <property type="match status" value="1"/>
</dbReference>
<name>A0AAN8VQ62_9MAGN</name>
<comment type="catalytic activity">
    <reaction evidence="6">
        <text>NAD(+) + H2O = ADP-D-ribose + nicotinamide + H(+)</text>
        <dbReference type="Rhea" id="RHEA:16301"/>
        <dbReference type="ChEBI" id="CHEBI:15377"/>
        <dbReference type="ChEBI" id="CHEBI:15378"/>
        <dbReference type="ChEBI" id="CHEBI:17154"/>
        <dbReference type="ChEBI" id="CHEBI:57540"/>
        <dbReference type="ChEBI" id="CHEBI:57967"/>
        <dbReference type="EC" id="3.2.2.6"/>
    </reaction>
    <physiologicalReaction direction="left-to-right" evidence="6">
        <dbReference type="Rhea" id="RHEA:16302"/>
    </physiologicalReaction>
</comment>
<dbReference type="Gene3D" id="3.80.10.10">
    <property type="entry name" value="Ribonuclease Inhibitor"/>
    <property type="match status" value="3"/>
</dbReference>
<feature type="non-terminal residue" evidence="12">
    <location>
        <position position="1"/>
    </location>
</feature>
<dbReference type="InterPro" id="IPR045344">
    <property type="entry name" value="C-JID"/>
</dbReference>